<comment type="caution">
    <text evidence="3">The sequence shown here is derived from an EMBL/GenBank/DDBJ whole genome shotgun (WGS) entry which is preliminary data.</text>
</comment>
<dbReference type="SUPFAM" id="SSF52113">
    <property type="entry name" value="BRCT domain"/>
    <property type="match status" value="1"/>
</dbReference>
<dbReference type="RefSeq" id="XP_047779365.1">
    <property type="nucleotide sequence ID" value="XM_047923663.1"/>
</dbReference>
<sequence length="712" mass="77776">MADNALPTSIFFDEAGRPLHIFVETSEFAQRPKLIRDLRRDGAMIAHYPSDAQIILVDMETNAGQQFVHDWGSESGKVVLRWEWARKSTQLGRALLANDNWGGYRQLPDNSGHGVIAGHEHPLPTPPPDIAVISQPANNMSLQAALQALSQGQNVPPTGLDASGVTGTQLPSGVAVSYQPQANGVPLPRLQNPTAHTPAEILTALSQAIQNTNPADLQTFLTQLHAQATQASGTLSAAPLSHSVPAMGGQLPPPGLEASNFMYPSPSTAATRTPRPSHSSLDPPSSIPCKRRKSTGGTPSSVMSSRNKGKERAYSPEPPLKQSRRSGSYSDDDEMQSSLPQASGPLPNSDEVFVDGGEQLVFWVQMETKQRGDLLQIIKRNGGKIVAEILDADYAVLAQNSKPFEHWLKLATQANVAVVQSRYIYESVKQSALLDADEYGFEDVPKRKRGRPRKDPQVSTPTKASKKRSPIKTKAPTSAGPSSQPQPQVPERASSSQTVRASQSPPPPQNPLMMESGRYRYTTEEWEYAQRYIPILFARDPDMSMHTIASKLHDKMPHHPIMSWLTWIGKDPRSSTIAQARKRAHIQWRKAAQQKPVPQLGDEQTNATPAAPQSSLPTLNETAPPEPPANAPENGSQLGPEDARDFDFFAQFLADGGADGRSDPEVWALLAKERPSRTAEEWHVFWGEHGQAIDDVVQRLMKETDASEQQAS</sequence>
<evidence type="ECO:0000259" key="2">
    <source>
        <dbReference type="PROSITE" id="PS50172"/>
    </source>
</evidence>
<dbReference type="Gene3D" id="3.40.50.10190">
    <property type="entry name" value="BRCT domain"/>
    <property type="match status" value="1"/>
</dbReference>
<feature type="compositionally biased region" description="Polar residues" evidence="1">
    <location>
        <begin position="475"/>
        <end position="486"/>
    </location>
</feature>
<evidence type="ECO:0000313" key="4">
    <source>
        <dbReference type="Proteomes" id="UP000814176"/>
    </source>
</evidence>
<dbReference type="PROSITE" id="PS50172">
    <property type="entry name" value="BRCT"/>
    <property type="match status" value="1"/>
</dbReference>
<feature type="region of interest" description="Disordered" evidence="1">
    <location>
        <begin position="582"/>
        <end position="648"/>
    </location>
</feature>
<evidence type="ECO:0000256" key="1">
    <source>
        <dbReference type="SAM" id="MobiDB-lite"/>
    </source>
</evidence>
<protein>
    <recommendedName>
        <fullName evidence="2">BRCT domain-containing protein</fullName>
    </recommendedName>
</protein>
<feature type="compositionally biased region" description="Polar residues" evidence="1">
    <location>
        <begin position="265"/>
        <end position="283"/>
    </location>
</feature>
<dbReference type="Pfam" id="PF16589">
    <property type="entry name" value="BRCT_2"/>
    <property type="match status" value="1"/>
</dbReference>
<organism evidence="3 4">
    <name type="scientific">Rhodofomes roseus</name>
    <dbReference type="NCBI Taxonomy" id="34475"/>
    <lineage>
        <taxon>Eukaryota</taxon>
        <taxon>Fungi</taxon>
        <taxon>Dikarya</taxon>
        <taxon>Basidiomycota</taxon>
        <taxon>Agaricomycotina</taxon>
        <taxon>Agaricomycetes</taxon>
        <taxon>Polyporales</taxon>
        <taxon>Rhodofomes</taxon>
    </lineage>
</organism>
<gene>
    <name evidence="3" type="ORF">C8Q71DRAFT_757145</name>
</gene>
<name>A0ABQ8KHQ5_9APHY</name>
<dbReference type="GeneID" id="72004395"/>
<dbReference type="EMBL" id="JADCUA010000009">
    <property type="protein sequence ID" value="KAH9837196.1"/>
    <property type="molecule type" value="Genomic_DNA"/>
</dbReference>
<feature type="region of interest" description="Disordered" evidence="1">
    <location>
        <begin position="244"/>
        <end position="351"/>
    </location>
</feature>
<feature type="compositionally biased region" description="Polar residues" evidence="1">
    <location>
        <begin position="295"/>
        <end position="306"/>
    </location>
</feature>
<proteinExistence type="predicted"/>
<keyword evidence="4" id="KW-1185">Reference proteome</keyword>
<dbReference type="InterPro" id="IPR001357">
    <property type="entry name" value="BRCT_dom"/>
</dbReference>
<feature type="region of interest" description="Disordered" evidence="1">
    <location>
        <begin position="443"/>
        <end position="515"/>
    </location>
</feature>
<feature type="compositionally biased region" description="Polar residues" evidence="1">
    <location>
        <begin position="493"/>
        <end position="503"/>
    </location>
</feature>
<accession>A0ABQ8KHQ5</accession>
<reference evidence="3 4" key="1">
    <citation type="journal article" date="2021" name="Environ. Microbiol.">
        <title>Gene family expansions and transcriptome signatures uncover fungal adaptations to wood decay.</title>
        <authorList>
            <person name="Hage H."/>
            <person name="Miyauchi S."/>
            <person name="Viragh M."/>
            <person name="Drula E."/>
            <person name="Min B."/>
            <person name="Chaduli D."/>
            <person name="Navarro D."/>
            <person name="Favel A."/>
            <person name="Norest M."/>
            <person name="Lesage-Meessen L."/>
            <person name="Balint B."/>
            <person name="Merenyi Z."/>
            <person name="de Eugenio L."/>
            <person name="Morin E."/>
            <person name="Martinez A.T."/>
            <person name="Baldrian P."/>
            <person name="Stursova M."/>
            <person name="Martinez M.J."/>
            <person name="Novotny C."/>
            <person name="Magnuson J.K."/>
            <person name="Spatafora J.W."/>
            <person name="Maurice S."/>
            <person name="Pangilinan J."/>
            <person name="Andreopoulos W."/>
            <person name="LaButti K."/>
            <person name="Hundley H."/>
            <person name="Na H."/>
            <person name="Kuo A."/>
            <person name="Barry K."/>
            <person name="Lipzen A."/>
            <person name="Henrissat B."/>
            <person name="Riley R."/>
            <person name="Ahrendt S."/>
            <person name="Nagy L.G."/>
            <person name="Grigoriev I.V."/>
            <person name="Martin F."/>
            <person name="Rosso M.N."/>
        </authorList>
    </citation>
    <scope>NUCLEOTIDE SEQUENCE [LARGE SCALE GENOMIC DNA]</scope>
    <source>
        <strain evidence="3 4">CIRM-BRFM 1785</strain>
    </source>
</reference>
<dbReference type="Proteomes" id="UP000814176">
    <property type="component" value="Unassembled WGS sequence"/>
</dbReference>
<evidence type="ECO:0000313" key="3">
    <source>
        <dbReference type="EMBL" id="KAH9837196.1"/>
    </source>
</evidence>
<feature type="compositionally biased region" description="Polar residues" evidence="1">
    <location>
        <begin position="602"/>
        <end position="615"/>
    </location>
</feature>
<dbReference type="InterPro" id="IPR036420">
    <property type="entry name" value="BRCT_dom_sf"/>
</dbReference>
<feature type="domain" description="BRCT" evidence="2">
    <location>
        <begin position="352"/>
        <end position="441"/>
    </location>
</feature>